<accession>A0A2P5DKU7</accession>
<reference evidence="2" key="1">
    <citation type="submission" date="2016-06" db="EMBL/GenBank/DDBJ databases">
        <title>Parallel loss of symbiosis genes in relatives of nitrogen-fixing non-legume Parasponia.</title>
        <authorList>
            <person name="Van Velzen R."/>
            <person name="Holmer R."/>
            <person name="Bu F."/>
            <person name="Rutten L."/>
            <person name="Van Zeijl A."/>
            <person name="Liu W."/>
            <person name="Santuari L."/>
            <person name="Cao Q."/>
            <person name="Sharma T."/>
            <person name="Shen D."/>
            <person name="Roswanjaya Y."/>
            <person name="Wardhani T."/>
            <person name="Kalhor M.S."/>
            <person name="Jansen J."/>
            <person name="Van den Hoogen J."/>
            <person name="Gungor B."/>
            <person name="Hartog M."/>
            <person name="Hontelez J."/>
            <person name="Verver J."/>
            <person name="Yang W.-C."/>
            <person name="Schijlen E."/>
            <person name="Repin R."/>
            <person name="Schilthuizen M."/>
            <person name="Schranz E."/>
            <person name="Heidstra R."/>
            <person name="Miyata K."/>
            <person name="Fedorova E."/>
            <person name="Kohlen W."/>
            <person name="Bisseling T."/>
            <person name="Smit S."/>
            <person name="Geurts R."/>
        </authorList>
    </citation>
    <scope>NUCLEOTIDE SEQUENCE [LARGE SCALE GENOMIC DNA]</scope>
    <source>
        <strain evidence="2">cv. WU1-14</strain>
    </source>
</reference>
<protein>
    <submittedName>
        <fullName evidence="1">Uncharacterized protein</fullName>
    </submittedName>
</protein>
<evidence type="ECO:0000313" key="2">
    <source>
        <dbReference type="Proteomes" id="UP000237105"/>
    </source>
</evidence>
<keyword evidence="2" id="KW-1185">Reference proteome</keyword>
<dbReference type="EMBL" id="JXTB01000031">
    <property type="protein sequence ID" value="PON73910.1"/>
    <property type="molecule type" value="Genomic_DNA"/>
</dbReference>
<organism evidence="1 2">
    <name type="scientific">Parasponia andersonii</name>
    <name type="common">Sponia andersonii</name>
    <dbReference type="NCBI Taxonomy" id="3476"/>
    <lineage>
        <taxon>Eukaryota</taxon>
        <taxon>Viridiplantae</taxon>
        <taxon>Streptophyta</taxon>
        <taxon>Embryophyta</taxon>
        <taxon>Tracheophyta</taxon>
        <taxon>Spermatophyta</taxon>
        <taxon>Magnoliopsida</taxon>
        <taxon>eudicotyledons</taxon>
        <taxon>Gunneridae</taxon>
        <taxon>Pentapetalae</taxon>
        <taxon>rosids</taxon>
        <taxon>fabids</taxon>
        <taxon>Rosales</taxon>
        <taxon>Cannabaceae</taxon>
        <taxon>Parasponia</taxon>
    </lineage>
</organism>
<name>A0A2P5DKU7_PARAD</name>
<evidence type="ECO:0000313" key="1">
    <source>
        <dbReference type="EMBL" id="PON73910.1"/>
    </source>
</evidence>
<dbReference type="Proteomes" id="UP000237105">
    <property type="component" value="Unassembled WGS sequence"/>
</dbReference>
<dbReference type="AlphaFoldDB" id="A0A2P5DKU7"/>
<gene>
    <name evidence="1" type="ORF">PanWU01x14_054600</name>
</gene>
<comment type="caution">
    <text evidence="1">The sequence shown here is derived from an EMBL/GenBank/DDBJ whole genome shotgun (WGS) entry which is preliminary data.</text>
</comment>
<proteinExistence type="predicted"/>
<sequence length="75" mass="8591">MTIMKKELICDAKVKMVNKLKQQGGMCLRHGVYLKFMILRELCIRGKPRKAPNIIKLSRGLLSILGLSFFRSVKV</sequence>